<dbReference type="OrthoDB" id="9790031at2"/>
<dbReference type="RefSeq" id="WP_101577737.1">
    <property type="nucleotide sequence ID" value="NZ_PGVA01000028.1"/>
</dbReference>
<dbReference type="PANTHER" id="PTHR10000">
    <property type="entry name" value="PHOSPHOSERINE PHOSPHATASE"/>
    <property type="match status" value="1"/>
</dbReference>
<dbReference type="AlphaFoldDB" id="A0A2N5GKI6"/>
<dbReference type="Pfam" id="PF08282">
    <property type="entry name" value="Hydrolase_3"/>
    <property type="match status" value="1"/>
</dbReference>
<dbReference type="EMBL" id="PGVD01000015">
    <property type="protein sequence ID" value="PLR99407.1"/>
    <property type="molecule type" value="Genomic_DNA"/>
</dbReference>
<dbReference type="InterPro" id="IPR006379">
    <property type="entry name" value="HAD-SF_hydro_IIB"/>
</dbReference>
<dbReference type="CDD" id="cd07516">
    <property type="entry name" value="HAD_Pase"/>
    <property type="match status" value="1"/>
</dbReference>
<dbReference type="SFLD" id="SFLDS00003">
    <property type="entry name" value="Haloacid_Dehalogenase"/>
    <property type="match status" value="1"/>
</dbReference>
<protein>
    <recommendedName>
        <fullName evidence="5">Cof-type HAD-IIB family hydrolase</fullName>
    </recommendedName>
</protein>
<dbReference type="Gene3D" id="3.40.50.1000">
    <property type="entry name" value="HAD superfamily/HAD-like"/>
    <property type="match status" value="1"/>
</dbReference>
<proteinExistence type="predicted"/>
<dbReference type="Proteomes" id="UP000235114">
    <property type="component" value="Unassembled WGS sequence"/>
</dbReference>
<keyword evidence="4" id="KW-1185">Reference proteome</keyword>
<reference evidence="2 4" key="2">
    <citation type="submission" date="2017-12" db="EMBL/GenBank/DDBJ databases">
        <title>Comparative Functional Genomics of Dry Heat Resistant strains isolated from the Viking Spacecraft.</title>
        <authorList>
            <person name="Seuylemezian A."/>
            <person name="Cooper K."/>
            <person name="Vaishampayan P."/>
        </authorList>
    </citation>
    <scope>NUCLEOTIDE SEQUENCE [LARGE SCALE GENOMIC DNA]</scope>
    <source>
        <strain evidence="2 4">ATCC 29669</strain>
    </source>
</reference>
<evidence type="ECO:0000313" key="2">
    <source>
        <dbReference type="EMBL" id="PLR99407.1"/>
    </source>
</evidence>
<comment type="caution">
    <text evidence="1">The sequence shown here is derived from an EMBL/GenBank/DDBJ whole genome shotgun (WGS) entry which is preliminary data.</text>
</comment>
<dbReference type="GO" id="GO:0016791">
    <property type="term" value="F:phosphatase activity"/>
    <property type="evidence" value="ECO:0007669"/>
    <property type="project" value="TreeGrafter"/>
</dbReference>
<dbReference type="Proteomes" id="UP000234951">
    <property type="component" value="Unassembled WGS sequence"/>
</dbReference>
<evidence type="ECO:0000313" key="4">
    <source>
        <dbReference type="Proteomes" id="UP000235114"/>
    </source>
</evidence>
<evidence type="ECO:0000313" key="3">
    <source>
        <dbReference type="Proteomes" id="UP000234951"/>
    </source>
</evidence>
<dbReference type="NCBIfam" id="TIGR01484">
    <property type="entry name" value="HAD-SF-IIB"/>
    <property type="match status" value="1"/>
</dbReference>
<name>A0A2N5GKI6_9BACI</name>
<accession>A0A2N5GKI6</accession>
<dbReference type="SFLD" id="SFLDG01140">
    <property type="entry name" value="C2.B:_Phosphomannomutase_and_P"/>
    <property type="match status" value="1"/>
</dbReference>
<dbReference type="InterPro" id="IPR036412">
    <property type="entry name" value="HAD-like_sf"/>
</dbReference>
<dbReference type="PANTHER" id="PTHR10000:SF8">
    <property type="entry name" value="HAD SUPERFAMILY HYDROLASE-LIKE, TYPE 3"/>
    <property type="match status" value="1"/>
</dbReference>
<dbReference type="GO" id="GO:0005829">
    <property type="term" value="C:cytosol"/>
    <property type="evidence" value="ECO:0007669"/>
    <property type="project" value="TreeGrafter"/>
</dbReference>
<dbReference type="NCBIfam" id="TIGR00099">
    <property type="entry name" value="Cof-subfamily"/>
    <property type="match status" value="1"/>
</dbReference>
<dbReference type="GO" id="GO:0000287">
    <property type="term" value="F:magnesium ion binding"/>
    <property type="evidence" value="ECO:0007669"/>
    <property type="project" value="TreeGrafter"/>
</dbReference>
<sequence length="275" mass="30921">MWCIISDLDGTLLDNNQRISKDVISRIQSFERAGGKFTFATGRSLDSVLPYINEVGITTPVILYNGAMIYEPMASEFIYARFLESNEINDIVSLFLKIRNQYNVSLLAFDHEGAYFLEESTYIHQQLIKDSITAQYTTIDELLTKQLVKIMLIGNQQEIHELKMIYSIFTPINSEPELLEFIATGVNKGEAVKVLMQHLEIPTHKLVAVGDNENDIEMIQTAGLGISVKNAIPNLKAVSHYVTQKTNNEQALIEVIEKIQATNLLSINEHGGVRS</sequence>
<dbReference type="InterPro" id="IPR000150">
    <property type="entry name" value="Cof"/>
</dbReference>
<gene>
    <name evidence="1" type="ORF">CU635_12655</name>
    <name evidence="2" type="ORF">CVD25_05950</name>
</gene>
<dbReference type="Gene3D" id="3.30.1240.10">
    <property type="match status" value="1"/>
</dbReference>
<evidence type="ECO:0000313" key="1">
    <source>
        <dbReference type="EMBL" id="PLR82021.1"/>
    </source>
</evidence>
<evidence type="ECO:0008006" key="5">
    <source>
        <dbReference type="Google" id="ProtNLM"/>
    </source>
</evidence>
<organism evidence="1 3">
    <name type="scientific">Bacillus canaveralius</name>
    <dbReference type="NCBI Taxonomy" id="1403243"/>
    <lineage>
        <taxon>Bacteria</taxon>
        <taxon>Bacillati</taxon>
        <taxon>Bacillota</taxon>
        <taxon>Bacilli</taxon>
        <taxon>Bacillales</taxon>
        <taxon>Bacillaceae</taxon>
        <taxon>Bacillus</taxon>
    </lineage>
</organism>
<dbReference type="InterPro" id="IPR023214">
    <property type="entry name" value="HAD_sf"/>
</dbReference>
<dbReference type="SUPFAM" id="SSF56784">
    <property type="entry name" value="HAD-like"/>
    <property type="match status" value="1"/>
</dbReference>
<reference evidence="1 3" key="1">
    <citation type="submission" date="2017-11" db="EMBL/GenBank/DDBJ databases">
        <title>Comparitive Functional Genomics of Dry Heat Resistant strains isolated from the Viking Spacecraft.</title>
        <authorList>
            <person name="Seuylemezian A."/>
            <person name="Cooper K."/>
            <person name="Vaishampayan P."/>
        </authorList>
    </citation>
    <scope>NUCLEOTIDE SEQUENCE [LARGE SCALE GENOMIC DNA]</scope>
    <source>
        <strain evidence="1 3">M4.6</strain>
    </source>
</reference>
<dbReference type="EMBL" id="PGVA01000028">
    <property type="protein sequence ID" value="PLR82021.1"/>
    <property type="molecule type" value="Genomic_DNA"/>
</dbReference>